<feature type="domain" description="Fumarylacetoacetase-like C-terminal" evidence="11">
    <location>
        <begin position="134"/>
        <end position="421"/>
    </location>
</feature>
<dbReference type="Gene3D" id="2.30.30.230">
    <property type="entry name" value="Fumarylacetoacetase, N-terminal domain"/>
    <property type="match status" value="1"/>
</dbReference>
<name>A0ABZ2FY04_9SPHN</name>
<evidence type="ECO:0000256" key="5">
    <source>
        <dbReference type="ARBA" id="ARBA00022723"/>
    </source>
</evidence>
<comment type="pathway">
    <text evidence="3">Amino-acid degradation; L-phenylalanine degradation; acetoacetate and fumarate from L-phenylalanine: step 6/6.</text>
</comment>
<dbReference type="EMBL" id="CP145607">
    <property type="protein sequence ID" value="WWM69580.1"/>
    <property type="molecule type" value="Genomic_DNA"/>
</dbReference>
<dbReference type="PANTHER" id="PTHR43069:SF2">
    <property type="entry name" value="FUMARYLACETOACETASE"/>
    <property type="match status" value="1"/>
</dbReference>
<dbReference type="Pfam" id="PF09298">
    <property type="entry name" value="FAA_hydrolase_N"/>
    <property type="match status" value="1"/>
</dbReference>
<dbReference type="GO" id="GO:0004334">
    <property type="term" value="F:fumarylacetoacetase activity"/>
    <property type="evidence" value="ECO:0007669"/>
    <property type="project" value="UniProtKB-EC"/>
</dbReference>
<comment type="cofactor">
    <cofactor evidence="2">
        <name>Mg(2+)</name>
        <dbReference type="ChEBI" id="CHEBI:18420"/>
    </cofactor>
</comment>
<proteinExistence type="predicted"/>
<evidence type="ECO:0000259" key="12">
    <source>
        <dbReference type="Pfam" id="PF09298"/>
    </source>
</evidence>
<evidence type="ECO:0000256" key="6">
    <source>
        <dbReference type="ARBA" id="ARBA00022801"/>
    </source>
</evidence>
<dbReference type="RefSeq" id="WP_338501766.1">
    <property type="nucleotide sequence ID" value="NZ_CP145607.1"/>
</dbReference>
<dbReference type="Proteomes" id="UP001382935">
    <property type="component" value="Chromosome"/>
</dbReference>
<evidence type="ECO:0000256" key="2">
    <source>
        <dbReference type="ARBA" id="ARBA00001946"/>
    </source>
</evidence>
<dbReference type="InterPro" id="IPR036462">
    <property type="entry name" value="Fumarylacetoacetase_N_sf"/>
</dbReference>
<protein>
    <recommendedName>
        <fullName evidence="4">fumarylacetoacetase</fullName>
        <ecNumber evidence="4">3.7.1.2</ecNumber>
    </recommendedName>
</protein>
<comment type="cofactor">
    <cofactor evidence="1">
        <name>Ca(2+)</name>
        <dbReference type="ChEBI" id="CHEBI:29108"/>
    </cofactor>
</comment>
<reference evidence="13 14" key="1">
    <citation type="submission" date="2024-02" db="EMBL/GenBank/DDBJ databases">
        <title>Full genome sequence of Sphingomonas kaistensis.</title>
        <authorList>
            <person name="Poletto B.L."/>
            <person name="Silva G."/>
            <person name="Galante D."/>
            <person name="Campos K.R."/>
            <person name="Santos M.B.N."/>
            <person name="Sacchi C.T."/>
        </authorList>
    </citation>
    <scope>NUCLEOTIDE SEQUENCE [LARGE SCALE GENOMIC DNA]</scope>
    <source>
        <strain evidence="13 14">MA4R</strain>
    </source>
</reference>
<evidence type="ECO:0000256" key="3">
    <source>
        <dbReference type="ARBA" id="ARBA00004782"/>
    </source>
</evidence>
<dbReference type="InterPro" id="IPR011234">
    <property type="entry name" value="Fumarylacetoacetase-like_C"/>
</dbReference>
<keyword evidence="14" id="KW-1185">Reference proteome</keyword>
<dbReference type="EC" id="3.7.1.2" evidence="4"/>
<dbReference type="SUPFAM" id="SSF63433">
    <property type="entry name" value="Fumarylacetoacetate hydrolase, FAH, N-terminal domain"/>
    <property type="match status" value="1"/>
</dbReference>
<dbReference type="NCBIfam" id="TIGR01266">
    <property type="entry name" value="fum_ac_acetase"/>
    <property type="match status" value="1"/>
</dbReference>
<dbReference type="InterPro" id="IPR036663">
    <property type="entry name" value="Fumarylacetoacetase_C_sf"/>
</dbReference>
<dbReference type="SUPFAM" id="SSF56529">
    <property type="entry name" value="FAH"/>
    <property type="match status" value="1"/>
</dbReference>
<evidence type="ECO:0000256" key="7">
    <source>
        <dbReference type="ARBA" id="ARBA00022837"/>
    </source>
</evidence>
<dbReference type="InterPro" id="IPR015377">
    <property type="entry name" value="Fumarylacetoacetase_N"/>
</dbReference>
<sequence>MRIDETHDPARSSWVESAQGHRDFPVQNLPLCIFSSDGRERRAGVAIGDFLLDLPAIADALGDAWVEELSQPVMNAFLALGSGPRVALRKRLSELLSDEAHRDRIEPALLGQSEATMHLPCLIGDYTDFYVGIHHATNVGKQFRPDNPLLPNYKYVPIGYHGRASSVRVSGQPVVRPSGQRKPPEAEVPVFGPSRRLDYELELGIWVGPGNALGEAIPIDQAEGAIAGFCLLNDWSARDLQAWEYQPLGPFLAKNFLTSVSPFVVTPEAMAPFMTAPFTRPDGDPEPLPYLTGGSDKPGLGLTVSAALTTRKMRDEGMAPHRLSQGVAADAMYWTAEQIVAHHSCNGCNLQPGDLIGTGTLSTASPDGLGSLLEISQGGKAPLTLPTGETRSFLEDGDELILTARAEAKGYVSIGLGECRGLVVG</sequence>
<keyword evidence="8" id="KW-0460">Magnesium</keyword>
<dbReference type="PANTHER" id="PTHR43069">
    <property type="entry name" value="FUMARYLACETOACETASE"/>
    <property type="match status" value="1"/>
</dbReference>
<keyword evidence="6 13" id="KW-0378">Hydrolase</keyword>
<keyword evidence="9" id="KW-0828">Tyrosine catabolism</keyword>
<keyword evidence="7" id="KW-0106">Calcium</keyword>
<organism evidence="13 14">
    <name type="scientific">Sphingomonas kaistensis</name>
    <dbReference type="NCBI Taxonomy" id="298708"/>
    <lineage>
        <taxon>Bacteria</taxon>
        <taxon>Pseudomonadati</taxon>
        <taxon>Pseudomonadota</taxon>
        <taxon>Alphaproteobacteria</taxon>
        <taxon>Sphingomonadales</taxon>
        <taxon>Sphingomonadaceae</taxon>
        <taxon>Sphingomonas</taxon>
    </lineage>
</organism>
<dbReference type="Gene3D" id="3.90.850.10">
    <property type="entry name" value="Fumarylacetoacetase-like, C-terminal domain"/>
    <property type="match status" value="1"/>
</dbReference>
<evidence type="ECO:0000259" key="11">
    <source>
        <dbReference type="Pfam" id="PF01557"/>
    </source>
</evidence>
<dbReference type="InterPro" id="IPR005959">
    <property type="entry name" value="Fumarylacetoacetase"/>
</dbReference>
<evidence type="ECO:0000256" key="8">
    <source>
        <dbReference type="ARBA" id="ARBA00022842"/>
    </source>
</evidence>
<keyword evidence="10" id="KW-0585">Phenylalanine catabolism</keyword>
<gene>
    <name evidence="13" type="primary">fahA</name>
    <name evidence="13" type="ORF">V6R86_02435</name>
</gene>
<accession>A0ABZ2FY04</accession>
<evidence type="ECO:0000313" key="13">
    <source>
        <dbReference type="EMBL" id="WWM69580.1"/>
    </source>
</evidence>
<evidence type="ECO:0000256" key="4">
    <source>
        <dbReference type="ARBA" id="ARBA00012094"/>
    </source>
</evidence>
<feature type="domain" description="Fumarylacetoacetase N-terminal" evidence="12">
    <location>
        <begin position="27"/>
        <end position="120"/>
    </location>
</feature>
<evidence type="ECO:0000256" key="1">
    <source>
        <dbReference type="ARBA" id="ARBA00001913"/>
    </source>
</evidence>
<evidence type="ECO:0000256" key="10">
    <source>
        <dbReference type="ARBA" id="ARBA00023232"/>
    </source>
</evidence>
<evidence type="ECO:0000256" key="9">
    <source>
        <dbReference type="ARBA" id="ARBA00022878"/>
    </source>
</evidence>
<evidence type="ECO:0000313" key="14">
    <source>
        <dbReference type="Proteomes" id="UP001382935"/>
    </source>
</evidence>
<dbReference type="Pfam" id="PF01557">
    <property type="entry name" value="FAA_hydrolase"/>
    <property type="match status" value="1"/>
</dbReference>
<keyword evidence="5" id="KW-0479">Metal-binding</keyword>